<dbReference type="GO" id="GO:0046718">
    <property type="term" value="P:symbiont entry into host cell"/>
    <property type="evidence" value="ECO:0007669"/>
    <property type="project" value="UniProtKB-KW"/>
</dbReference>
<evidence type="ECO:0000256" key="7">
    <source>
        <dbReference type="ARBA" id="ARBA00031369"/>
    </source>
</evidence>
<comment type="subcellular location">
    <subcellularLocation>
        <location evidence="1">Virion</location>
    </subcellularLocation>
</comment>
<dbReference type="InterPro" id="IPR006777">
    <property type="entry name" value="Microvir_H"/>
</dbReference>
<sequence>MFASIAGGIASALAGGLMGKLFGGGQSADSTGIQGNVLASDNNVVGVNDAGIKSAIQGSTVPNSQEAAPSAISGILADSGKHALSSLTNAGANKLMEAVGLSKSASDKGKDTKDYLAAAFPELNPWERAGAGASGAGMQDADFQNQKELTKMQLDTQKEIAKMQNETQKEIAGLQSITSRENTKDTVYAQNEMLAYNQKESMSRVGAILENTSLTKQQQTSEIMRQMLTQAQTAGQYFTNDQIKELTRKVGADIDAVRANTARTHVETDRSKQEVQNSRYASSQVGKTAKDVSNAITDTAGSIVDYFRGVDQKVADVYNNYFKDGKSKGIESNHRSK</sequence>
<dbReference type="Proteomes" id="UP000006945">
    <property type="component" value="Segment"/>
</dbReference>
<organism evidence="9 10">
    <name type="scientific">Escherichia phage G4</name>
    <name type="common">Bacteriophage G4</name>
    <dbReference type="NCBI Taxonomy" id="10843"/>
    <lineage>
        <taxon>Viruses</taxon>
        <taxon>Monodnaviria</taxon>
        <taxon>Sangervirae</taxon>
        <taxon>Phixviricota</taxon>
        <taxon>Malgrandaviricetes</taxon>
        <taxon>Petitvirales</taxon>
        <taxon>Microviridae</taxon>
        <taxon>Bullavirinae</taxon>
        <taxon>Gequatrovirus</taxon>
        <taxon>Gequatrovirus G4</taxon>
    </lineage>
</organism>
<evidence type="ECO:0000256" key="5">
    <source>
        <dbReference type="ARBA" id="ARBA00023009"/>
    </source>
</evidence>
<organismHost>
    <name type="scientific">Escherichia coli</name>
    <dbReference type="NCBI Taxonomy" id="562"/>
</organismHost>
<dbReference type="EMBL" id="GQ153923">
    <property type="protein sequence ID" value="ACY07205.1"/>
    <property type="molecule type" value="Genomic_DNA"/>
</dbReference>
<evidence type="ECO:0000313" key="9">
    <source>
        <dbReference type="EMBL" id="ACY07205.1"/>
    </source>
</evidence>
<protein>
    <recommendedName>
        <fullName evidence="8">H protein</fullName>
    </recommendedName>
    <alternativeName>
        <fullName evidence="7">Pilot protein</fullName>
    </alternativeName>
</protein>
<evidence type="ECO:0000256" key="6">
    <source>
        <dbReference type="ARBA" id="ARBA00023296"/>
    </source>
</evidence>
<evidence type="ECO:0000256" key="4">
    <source>
        <dbReference type="ARBA" id="ARBA00022844"/>
    </source>
</evidence>
<reference evidence="9 10" key="1">
    <citation type="journal article" date="2009" name="PLoS Genet.">
        <title>The fitness effects of random mutations in single-stranded DNA and RNA bacteriophages.</title>
        <authorList>
            <person name="Domingo-Calap P."/>
            <person name="Cuevas J.M."/>
            <person name="Sanjuan R."/>
        </authorList>
    </citation>
    <scope>NUCLEOTIDE SEQUENCE</scope>
    <source>
        <strain evidence="10">Isolate G4_ancestral</strain>
    </source>
</reference>
<evidence type="ECO:0000256" key="1">
    <source>
        <dbReference type="ARBA" id="ARBA00004328"/>
    </source>
</evidence>
<dbReference type="Gene3D" id="6.10.250.2700">
    <property type="match status" value="1"/>
</dbReference>
<evidence type="ECO:0000256" key="8">
    <source>
        <dbReference type="ARBA" id="ARBA00032051"/>
    </source>
</evidence>
<evidence type="ECO:0000256" key="2">
    <source>
        <dbReference type="ARBA" id="ARBA00022561"/>
    </source>
</evidence>
<evidence type="ECO:0000256" key="3">
    <source>
        <dbReference type="ARBA" id="ARBA00022595"/>
    </source>
</evidence>
<proteinExistence type="predicted"/>
<accession>D0U1D4</accession>
<dbReference type="GO" id="GO:0019028">
    <property type="term" value="C:viral capsid"/>
    <property type="evidence" value="ECO:0007669"/>
    <property type="project" value="UniProtKB-KW"/>
</dbReference>
<name>D0U1D4_BPG4</name>
<keyword evidence="3" id="KW-1162">Viral penetration into host cytoplasm</keyword>
<keyword evidence="6" id="KW-1160">Virus entry into host cell</keyword>
<evidence type="ECO:0000313" key="10">
    <source>
        <dbReference type="Proteomes" id="UP000006945"/>
    </source>
</evidence>
<dbReference type="Pfam" id="PF04687">
    <property type="entry name" value="Microvir_H"/>
    <property type="match status" value="1"/>
</dbReference>
<gene>
    <name evidence="9" type="primary">H</name>
</gene>
<keyword evidence="5" id="KW-1171">Viral genome ejection through host cell envelope</keyword>
<keyword evidence="2" id="KW-0167">Capsid protein</keyword>
<keyword evidence="4" id="KW-0946">Virion</keyword>
<dbReference type="PIRSF" id="PIRSF004160">
    <property type="entry name" value="Microvir_H"/>
    <property type="match status" value="1"/>
</dbReference>